<name>A0ABW3HGX0_9GAMM</name>
<keyword evidence="1" id="KW-0732">Signal</keyword>
<sequence length="321" mass="35470">MINTRYSMRPGLRLAAVVLTSLISSTAWSHAAHNEDRRASIDPLPNALKGVTVQLVETLGAQLVIDNKTAKPLVILANDGKPFLRVSSAGVDANVRHQTWLDSYLPGGLPHRKTIDGEGDKPDWRMVRKTSHWGWFDERLKVENAKGDSWRIPVRYGDVDAVISGKFVAALANGLWQSSWQSAPKLPKGVSILLIPGQPFGLMLSNSSRQTVEVLDDQKQPFLRLNAKGTFANTHSALWQKTAVQSSLRQAQAQAWQKISATPRYTWVEPRTLPAAGASTKAVQRWNITLLIDGKATVLNGQSRWVKAPKRDTAPTTTQYQ</sequence>
<evidence type="ECO:0000256" key="1">
    <source>
        <dbReference type="SAM" id="SignalP"/>
    </source>
</evidence>
<dbReference type="RefSeq" id="WP_340676011.1">
    <property type="nucleotide sequence ID" value="NZ_JBHTIT010000001.1"/>
</dbReference>
<reference evidence="3" key="1">
    <citation type="journal article" date="2019" name="Int. J. Syst. Evol. Microbiol.">
        <title>The Global Catalogue of Microorganisms (GCM) 10K type strain sequencing project: providing services to taxonomists for standard genome sequencing and annotation.</title>
        <authorList>
            <consortium name="The Broad Institute Genomics Platform"/>
            <consortium name="The Broad Institute Genome Sequencing Center for Infectious Disease"/>
            <person name="Wu L."/>
            <person name="Ma J."/>
        </authorList>
    </citation>
    <scope>NUCLEOTIDE SEQUENCE [LARGE SCALE GENOMIC DNA]</scope>
    <source>
        <strain evidence="3">CCUG 63419</strain>
    </source>
</reference>
<dbReference type="EMBL" id="JBHTIT010000001">
    <property type="protein sequence ID" value="MFD0950532.1"/>
    <property type="molecule type" value="Genomic_DNA"/>
</dbReference>
<keyword evidence="3" id="KW-1185">Reference proteome</keyword>
<evidence type="ECO:0000313" key="3">
    <source>
        <dbReference type="Proteomes" id="UP001597044"/>
    </source>
</evidence>
<evidence type="ECO:0000313" key="2">
    <source>
        <dbReference type="EMBL" id="MFD0950532.1"/>
    </source>
</evidence>
<gene>
    <name evidence="2" type="ORF">ACFQ0F_09060</name>
</gene>
<proteinExistence type="predicted"/>
<comment type="caution">
    <text evidence="2">The sequence shown here is derived from an EMBL/GenBank/DDBJ whole genome shotgun (WGS) entry which is preliminary data.</text>
</comment>
<feature type="chain" id="PRO_5046007794" evidence="1">
    <location>
        <begin position="32"/>
        <end position="321"/>
    </location>
</feature>
<organism evidence="2 3">
    <name type="scientific">Paraperlucidibaca wandonensis</name>
    <dbReference type="NCBI Taxonomy" id="1268273"/>
    <lineage>
        <taxon>Bacteria</taxon>
        <taxon>Pseudomonadati</taxon>
        <taxon>Pseudomonadota</taxon>
        <taxon>Gammaproteobacteria</taxon>
        <taxon>Moraxellales</taxon>
        <taxon>Moraxellaceae</taxon>
        <taxon>Paraperlucidibaca</taxon>
    </lineage>
</organism>
<dbReference type="Proteomes" id="UP001597044">
    <property type="component" value="Unassembled WGS sequence"/>
</dbReference>
<accession>A0ABW3HGX0</accession>
<protein>
    <submittedName>
        <fullName evidence="2">Uncharacterized protein</fullName>
    </submittedName>
</protein>
<feature type="signal peptide" evidence="1">
    <location>
        <begin position="1"/>
        <end position="31"/>
    </location>
</feature>